<feature type="compositionally biased region" description="Polar residues" evidence="2">
    <location>
        <begin position="1040"/>
        <end position="1063"/>
    </location>
</feature>
<name>A0A3Q3G6P9_9LABR</name>
<feature type="compositionally biased region" description="Basic and acidic residues" evidence="2">
    <location>
        <begin position="1014"/>
        <end position="1027"/>
    </location>
</feature>
<feature type="region of interest" description="Disordered" evidence="2">
    <location>
        <begin position="533"/>
        <end position="568"/>
    </location>
</feature>
<feature type="compositionally biased region" description="Polar residues" evidence="2">
    <location>
        <begin position="533"/>
        <end position="550"/>
    </location>
</feature>
<feature type="compositionally biased region" description="Polar residues" evidence="2">
    <location>
        <begin position="311"/>
        <end position="323"/>
    </location>
</feature>
<evidence type="ECO:0000256" key="2">
    <source>
        <dbReference type="SAM" id="MobiDB-lite"/>
    </source>
</evidence>
<sequence length="1440" mass="158416">MMPGESQSKALALAAEATIGNCQKCSLLHQSLNEYVSSFLALKQRIAVSDDAIRLQQQLEELQIKLLSLEKKTADYESLQAQLEEKKGALKAYGQMSEEMETLKQENSRTVEENKKLQNQLHEVEETQSLESAKLKREKAFVENDLLKVQASLMKSQAKAEQLENLMEENAKTTRIKENLETKVKQFEDFICKQNQQISQLTKEKILLERNIDDLQARLIKLERERIKDFRSTSTQASVPGEPKVNKEKIRMLLENVWACVEPQQENTTNMLHFPEPCSNPVLPSSPKNSLHCHLKKTSPSPHKIRESHCHSVQTNAPFTQIKPSPLRQNAVKGPACLQSTRSRKKTDAPKKSKRLSEERKPEESSSDFGSSTVSAEEILSLFKPILPCISPLPDSGAESESMETGDGEKENTKHSHNSVHLRREKSSLITTSVSSLSTKSSVVPTEKNVDLPVVMAQEAEQMSNDNFSKDLVQKFPSVDAEMKDMRSADDEEMQLEKATHSDQELTTDLLVSASASCASSTPVIVECMPSNTESQKSSCMENLDNSKTNSAKHDPSKTADGGESPRKIDLAVIPEGEGKNTECLGEDTDVEERCLSIRSSVSCKDGEEELGNGVSIKLPADEDGTEVQGKNVDVTANGNMKLPFHCESSLLEIENDECDQDGKSGQANPSNKDANFETLDTKLADNGLSLSAHEETKTVNCDSLKENTHSVCRASSPSCLFPTGKLQALETCQNPEQLDVGVNMEHVSINKKTPQLVPRSEKESAIKKANAQESPEDDIDASIHKVSECKLGAVSPTASFKQSAKGQIQCLESEEQPCSVADSTADQPPEFLGQFLAKMGPPLPPVLTPLSTPPKAGKSINPRQAIGKLLFPSPLDRLASPTTPVQTQLTPDSRQQSSSSLNSPVRSNGVPSSPLQFGSATPKHAVPVPGRLPRTAMNSSMTPSSSPSQENSMRILDTMYPDLSAHARTLSILRGNVGLSMCSSDSGTSPSTTVSQMSGFKTINSTSTAFTKTETKGEKRRADSPPRPKNRKCLRLDNCSPTVSRQQVPSASSNSGEDTGSPQTLRLKQLRNEAASPTMESGAPTGTDLIDTYLKKIEKQCFDLLPVIQSHLYVGNLPKKPVLREEEKEVIAEICQSCLINADDVILAILNKLKSEKRDLSTNYMQALCRVHTGICRQKRDWEKSHILAYSILAEDFPDAAMLILFMVTTWPSVLSHSSSLCQAIHAVTKLKAQENLLSCLSAFLCWDKSPPCDIDELISRTLSDIRSGSSPSFTEHGRHGMDLRTEAWEQVFTLHLLCTHKMWKWTYENVLGKELWPLMNMWVTQPRDQQAPVSDVTVATVLRLIGRLSQLGIRERNVSSVTTVASVINTFGRHGHGEGVPWEVQLAAIYCIYDLSPINPKEAMEALAGWRGETSRSVPPAVTSCINQLASVCRQIKS</sequence>
<feature type="region of interest" description="Disordered" evidence="2">
    <location>
        <begin position="392"/>
        <end position="425"/>
    </location>
</feature>
<dbReference type="PANTHER" id="PTHR11852">
    <property type="entry name" value="PLATELET-ACTIVATING FACTOR ACETYLHYDROLASE"/>
    <property type="match status" value="1"/>
</dbReference>
<feature type="region of interest" description="Disordered" evidence="2">
    <location>
        <begin position="875"/>
        <end position="952"/>
    </location>
</feature>
<dbReference type="Pfam" id="PF25817">
    <property type="entry name" value="ICE1_C"/>
    <property type="match status" value="1"/>
</dbReference>
<accession>A0A3Q3G6P9</accession>
<dbReference type="Ensembl" id="ENSLBET00000029881.1">
    <property type="protein sequence ID" value="ENSLBEP00000028537.1"/>
    <property type="gene ID" value="ENSLBEG00000021621.1"/>
</dbReference>
<dbReference type="PANTHER" id="PTHR11852:SF4">
    <property type="entry name" value="LITTLE ELONGATION COMPLEX SUBUNIT 1"/>
    <property type="match status" value="1"/>
</dbReference>
<reference evidence="4" key="2">
    <citation type="submission" date="2025-09" db="UniProtKB">
        <authorList>
            <consortium name="Ensembl"/>
        </authorList>
    </citation>
    <scope>IDENTIFICATION</scope>
</reference>
<feature type="region of interest" description="Disordered" evidence="2">
    <location>
        <begin position="286"/>
        <end position="372"/>
    </location>
</feature>
<feature type="compositionally biased region" description="Polar residues" evidence="2">
    <location>
        <begin position="910"/>
        <end position="920"/>
    </location>
</feature>
<feature type="compositionally biased region" description="Basic residues" evidence="2">
    <location>
        <begin position="415"/>
        <end position="424"/>
    </location>
</feature>
<dbReference type="STRING" id="56723.ENSLBEP00000028537"/>
<feature type="region of interest" description="Disordered" evidence="2">
    <location>
        <begin position="754"/>
        <end position="780"/>
    </location>
</feature>
<evidence type="ECO:0000259" key="3">
    <source>
        <dbReference type="Pfam" id="PF25817"/>
    </source>
</evidence>
<proteinExistence type="predicted"/>
<dbReference type="InterPro" id="IPR057881">
    <property type="entry name" value="ICE1_C"/>
</dbReference>
<evidence type="ECO:0000256" key="1">
    <source>
        <dbReference type="SAM" id="Coils"/>
    </source>
</evidence>
<feature type="compositionally biased region" description="Low complexity" evidence="2">
    <location>
        <begin position="938"/>
        <end position="952"/>
    </location>
</feature>
<dbReference type="Proteomes" id="UP000261660">
    <property type="component" value="Unplaced"/>
</dbReference>
<keyword evidence="1" id="KW-0175">Coiled coil</keyword>
<keyword evidence="5" id="KW-1185">Reference proteome</keyword>
<dbReference type="OrthoDB" id="2238957at2759"/>
<evidence type="ECO:0000313" key="5">
    <source>
        <dbReference type="Proteomes" id="UP000261660"/>
    </source>
</evidence>
<reference evidence="4" key="1">
    <citation type="submission" date="2025-08" db="UniProtKB">
        <authorList>
            <consortium name="Ensembl"/>
        </authorList>
    </citation>
    <scope>IDENTIFICATION</scope>
</reference>
<organism evidence="4 5">
    <name type="scientific">Labrus bergylta</name>
    <name type="common">ballan wrasse</name>
    <dbReference type="NCBI Taxonomy" id="56723"/>
    <lineage>
        <taxon>Eukaryota</taxon>
        <taxon>Metazoa</taxon>
        <taxon>Chordata</taxon>
        <taxon>Craniata</taxon>
        <taxon>Vertebrata</taxon>
        <taxon>Euteleostomi</taxon>
        <taxon>Actinopterygii</taxon>
        <taxon>Neopterygii</taxon>
        <taxon>Teleostei</taxon>
        <taxon>Neoteleostei</taxon>
        <taxon>Acanthomorphata</taxon>
        <taxon>Eupercaria</taxon>
        <taxon>Labriformes</taxon>
        <taxon>Labridae</taxon>
        <taxon>Labrus</taxon>
    </lineage>
</organism>
<feature type="region of interest" description="Disordered" evidence="2">
    <location>
        <begin position="1006"/>
        <end position="1063"/>
    </location>
</feature>
<protein>
    <submittedName>
        <fullName evidence="4">Interactor of little elongation complex ELL subunit 1</fullName>
    </submittedName>
</protein>
<feature type="compositionally biased region" description="Low complexity" evidence="2">
    <location>
        <begin position="894"/>
        <end position="909"/>
    </location>
</feature>
<feature type="compositionally biased region" description="Basic and acidic residues" evidence="2">
    <location>
        <begin position="346"/>
        <end position="364"/>
    </location>
</feature>
<evidence type="ECO:0000313" key="4">
    <source>
        <dbReference type="Ensembl" id="ENSLBEP00000028537.1"/>
    </source>
</evidence>
<dbReference type="InParanoid" id="A0A3Q3G6P9"/>
<dbReference type="GeneTree" id="ENSGT00950000183199"/>
<feature type="compositionally biased region" description="Polar residues" evidence="2">
    <location>
        <begin position="881"/>
        <end position="893"/>
    </location>
</feature>
<feature type="domain" description="Little elongation complex subunit 1 C-terminal" evidence="3">
    <location>
        <begin position="1241"/>
        <end position="1431"/>
    </location>
</feature>
<feature type="coiled-coil region" evidence="1">
    <location>
        <begin position="45"/>
        <end position="225"/>
    </location>
</feature>